<dbReference type="Pfam" id="PF14526">
    <property type="entry name" value="Cass2"/>
    <property type="match status" value="1"/>
</dbReference>
<dbReference type="SUPFAM" id="SSF55136">
    <property type="entry name" value="Probable bacterial effector-binding domain"/>
    <property type="match status" value="1"/>
</dbReference>
<dbReference type="InterPro" id="IPR029441">
    <property type="entry name" value="Cass2"/>
</dbReference>
<dbReference type="InterPro" id="IPR011256">
    <property type="entry name" value="Reg_factor_effector_dom_sf"/>
</dbReference>
<evidence type="ECO:0000259" key="1">
    <source>
        <dbReference type="Pfam" id="PF14526"/>
    </source>
</evidence>
<dbReference type="RefSeq" id="WP_185383540.1">
    <property type="nucleotide sequence ID" value="NZ_JAARRG010000003.1"/>
</dbReference>
<protein>
    <submittedName>
        <fullName evidence="2">AraC family transcriptional regulator</fullName>
    </submittedName>
</protein>
<dbReference type="AlphaFoldDB" id="A0A7X0X1I1"/>
<evidence type="ECO:0000313" key="2">
    <source>
        <dbReference type="EMBL" id="MBC1485812.1"/>
    </source>
</evidence>
<dbReference type="PANTHER" id="PTHR36444">
    <property type="entry name" value="TRANSCRIPTIONAL REGULATOR PROTEIN YOBU-RELATED"/>
    <property type="match status" value="1"/>
</dbReference>
<dbReference type="EMBL" id="JAARRG010000003">
    <property type="protein sequence ID" value="MBC1485812.1"/>
    <property type="molecule type" value="Genomic_DNA"/>
</dbReference>
<name>A0A7X0X1I1_LISSE</name>
<evidence type="ECO:0000313" key="3">
    <source>
        <dbReference type="Proteomes" id="UP000523362"/>
    </source>
</evidence>
<dbReference type="Proteomes" id="UP000523362">
    <property type="component" value="Unassembled WGS sequence"/>
</dbReference>
<proteinExistence type="predicted"/>
<dbReference type="Gene3D" id="3.20.80.10">
    <property type="entry name" value="Regulatory factor, effector binding domain"/>
    <property type="match status" value="1"/>
</dbReference>
<dbReference type="InterPro" id="IPR053182">
    <property type="entry name" value="YobU-like_regulator"/>
</dbReference>
<comment type="caution">
    <text evidence="2">The sequence shown here is derived from an EMBL/GenBank/DDBJ whole genome shotgun (WGS) entry which is preliminary data.</text>
</comment>
<gene>
    <name evidence="2" type="ORF">HB897_06175</name>
</gene>
<feature type="domain" description="Integron-associated effector binding protein" evidence="1">
    <location>
        <begin position="23"/>
        <end position="123"/>
    </location>
</feature>
<dbReference type="PANTHER" id="PTHR36444:SF2">
    <property type="entry name" value="TRANSCRIPTIONAL REGULATOR PROTEIN YOBU-RELATED"/>
    <property type="match status" value="1"/>
</dbReference>
<sequence>MNLQENKIIYGKQIRTNNDDFSPIAMLWGEVMAEKPAGDIFAVYSNYASNYLEDYDLLVGTVDWKQEMSTIIEAGEYLVFEVETTVKQVWDEIWERDSELARAYNTDFEWYRTDGRIEVYISI</sequence>
<organism evidence="2 3">
    <name type="scientific">Listeria seeligeri</name>
    <dbReference type="NCBI Taxonomy" id="1640"/>
    <lineage>
        <taxon>Bacteria</taxon>
        <taxon>Bacillati</taxon>
        <taxon>Bacillota</taxon>
        <taxon>Bacilli</taxon>
        <taxon>Bacillales</taxon>
        <taxon>Listeriaceae</taxon>
        <taxon>Listeria</taxon>
    </lineage>
</organism>
<reference evidence="2 3" key="1">
    <citation type="submission" date="2020-03" db="EMBL/GenBank/DDBJ databases">
        <title>Soil Listeria distribution.</title>
        <authorList>
            <person name="Liao J."/>
            <person name="Wiedmann M."/>
        </authorList>
    </citation>
    <scope>NUCLEOTIDE SEQUENCE [LARGE SCALE GENOMIC DNA]</scope>
    <source>
        <strain evidence="2 3">FSL L7-1560</strain>
    </source>
</reference>
<accession>A0A7X0X1I1</accession>